<evidence type="ECO:0000313" key="1">
    <source>
        <dbReference type="EMBL" id="CAG8648689.1"/>
    </source>
</evidence>
<keyword evidence="2" id="KW-1185">Reference proteome</keyword>
<evidence type="ECO:0000313" key="2">
    <source>
        <dbReference type="Proteomes" id="UP000789525"/>
    </source>
</evidence>
<proteinExistence type="predicted"/>
<gene>
    <name evidence="1" type="ORF">ACOLOM_LOCUS8177</name>
</gene>
<sequence>YSALKKYIFQLEKQFHETDSALNDLEASHERSRLISSNRHAAGLKAADTIFSGLLDKELDKIILFYAEQEADLKKDIEMLERDIVIKTAEGSTSRIRPNRTSSPNDRRTSTSDYGEMGMSLASTTRLSRIGNSPEATRRRRRTISNDMGPKRKSALLEIIDRVVPGRDSFSGSAGPEDVWNSETNYARDVRMVFQRRITTLYNTANSLKSYVELNHSGFRKILKKYDKVLDSEISSSKVNTSMKRWRPPIPGYLKPRPAWIHGLQTSPTITLGASPVVTFKRLKRSSRSTNANT</sequence>
<accession>A0ACA9NIE1</accession>
<dbReference type="EMBL" id="CAJVPT010020519">
    <property type="protein sequence ID" value="CAG8648689.1"/>
    <property type="molecule type" value="Genomic_DNA"/>
</dbReference>
<reference evidence="1" key="1">
    <citation type="submission" date="2021-06" db="EMBL/GenBank/DDBJ databases">
        <authorList>
            <person name="Kallberg Y."/>
            <person name="Tangrot J."/>
            <person name="Rosling A."/>
        </authorList>
    </citation>
    <scope>NUCLEOTIDE SEQUENCE</scope>
    <source>
        <strain evidence="1">CL356</strain>
    </source>
</reference>
<protein>
    <submittedName>
        <fullName evidence="1">16792_t:CDS:1</fullName>
    </submittedName>
</protein>
<feature type="non-terminal residue" evidence="1">
    <location>
        <position position="1"/>
    </location>
</feature>
<dbReference type="Proteomes" id="UP000789525">
    <property type="component" value="Unassembled WGS sequence"/>
</dbReference>
<comment type="caution">
    <text evidence="1">The sequence shown here is derived from an EMBL/GenBank/DDBJ whole genome shotgun (WGS) entry which is preliminary data.</text>
</comment>
<name>A0ACA9NIE1_9GLOM</name>
<organism evidence="1 2">
    <name type="scientific">Acaulospora colombiana</name>
    <dbReference type="NCBI Taxonomy" id="27376"/>
    <lineage>
        <taxon>Eukaryota</taxon>
        <taxon>Fungi</taxon>
        <taxon>Fungi incertae sedis</taxon>
        <taxon>Mucoromycota</taxon>
        <taxon>Glomeromycotina</taxon>
        <taxon>Glomeromycetes</taxon>
        <taxon>Diversisporales</taxon>
        <taxon>Acaulosporaceae</taxon>
        <taxon>Acaulospora</taxon>
    </lineage>
</organism>